<dbReference type="Proteomes" id="UP001372338">
    <property type="component" value="Unassembled WGS sequence"/>
</dbReference>
<comment type="caution">
    <text evidence="1">The sequence shown here is derived from an EMBL/GenBank/DDBJ whole genome shotgun (WGS) entry which is preliminary data.</text>
</comment>
<evidence type="ECO:0000313" key="2">
    <source>
        <dbReference type="Proteomes" id="UP001372338"/>
    </source>
</evidence>
<protein>
    <submittedName>
        <fullName evidence="1">Uncharacterized protein</fullName>
    </submittedName>
</protein>
<dbReference type="EMBL" id="JAYWIO010000007">
    <property type="protein sequence ID" value="KAK7251973.1"/>
    <property type="molecule type" value="Genomic_DNA"/>
</dbReference>
<keyword evidence="2" id="KW-1185">Reference proteome</keyword>
<proteinExistence type="predicted"/>
<organism evidence="1 2">
    <name type="scientific">Crotalaria pallida</name>
    <name type="common">Smooth rattlebox</name>
    <name type="synonym">Crotalaria striata</name>
    <dbReference type="NCBI Taxonomy" id="3830"/>
    <lineage>
        <taxon>Eukaryota</taxon>
        <taxon>Viridiplantae</taxon>
        <taxon>Streptophyta</taxon>
        <taxon>Embryophyta</taxon>
        <taxon>Tracheophyta</taxon>
        <taxon>Spermatophyta</taxon>
        <taxon>Magnoliopsida</taxon>
        <taxon>eudicotyledons</taxon>
        <taxon>Gunneridae</taxon>
        <taxon>Pentapetalae</taxon>
        <taxon>rosids</taxon>
        <taxon>fabids</taxon>
        <taxon>Fabales</taxon>
        <taxon>Fabaceae</taxon>
        <taxon>Papilionoideae</taxon>
        <taxon>50 kb inversion clade</taxon>
        <taxon>genistoids sensu lato</taxon>
        <taxon>core genistoids</taxon>
        <taxon>Crotalarieae</taxon>
        <taxon>Crotalaria</taxon>
    </lineage>
</organism>
<name>A0AAN9ECE3_CROPI</name>
<dbReference type="AlphaFoldDB" id="A0AAN9ECE3"/>
<reference evidence="1 2" key="1">
    <citation type="submission" date="2024-01" db="EMBL/GenBank/DDBJ databases">
        <title>The genomes of 5 underutilized Papilionoideae crops provide insights into root nodulation and disease resistanc.</title>
        <authorList>
            <person name="Yuan L."/>
        </authorList>
    </citation>
    <scope>NUCLEOTIDE SEQUENCE [LARGE SCALE GENOMIC DNA]</scope>
    <source>
        <strain evidence="1">ZHUSHIDOU_FW_LH</strain>
        <tissue evidence="1">Leaf</tissue>
    </source>
</reference>
<gene>
    <name evidence="1" type="ORF">RIF29_35613</name>
</gene>
<accession>A0AAN9ECE3</accession>
<sequence length="68" mass="8426">MYVIVLHKLLLDIFNLYRSIIPLLSMQMEYNYNHLNYFIILLRRTSEIRNEPLRRSSRVMKEETSYWS</sequence>
<evidence type="ECO:0000313" key="1">
    <source>
        <dbReference type="EMBL" id="KAK7251973.1"/>
    </source>
</evidence>